<evidence type="ECO:0000313" key="2">
    <source>
        <dbReference type="Proteomes" id="UP000243588"/>
    </source>
</evidence>
<name>A0A1G8F8T4_9FLAO</name>
<protein>
    <recommendedName>
        <fullName evidence="3">Lipocalin-like domain-containing protein</fullName>
    </recommendedName>
</protein>
<reference evidence="2" key="1">
    <citation type="submission" date="2016-10" db="EMBL/GenBank/DDBJ databases">
        <authorList>
            <person name="Varghese N."/>
            <person name="Submissions S."/>
        </authorList>
    </citation>
    <scope>NUCLEOTIDE SEQUENCE [LARGE SCALE GENOMIC DNA]</scope>
    <source>
        <strain evidence="2">DSM 23313</strain>
    </source>
</reference>
<evidence type="ECO:0000313" key="1">
    <source>
        <dbReference type="EMBL" id="SDH78573.1"/>
    </source>
</evidence>
<organism evidence="1 2">
    <name type="scientific">Myroides phaeus</name>
    <dbReference type="NCBI Taxonomy" id="702745"/>
    <lineage>
        <taxon>Bacteria</taxon>
        <taxon>Pseudomonadati</taxon>
        <taxon>Bacteroidota</taxon>
        <taxon>Flavobacteriia</taxon>
        <taxon>Flavobacteriales</taxon>
        <taxon>Flavobacteriaceae</taxon>
        <taxon>Myroides</taxon>
    </lineage>
</organism>
<keyword evidence="2" id="KW-1185">Reference proteome</keyword>
<dbReference type="Proteomes" id="UP000243588">
    <property type="component" value="Unassembled WGS sequence"/>
</dbReference>
<evidence type="ECO:0008006" key="3">
    <source>
        <dbReference type="Google" id="ProtNLM"/>
    </source>
</evidence>
<dbReference type="RefSeq" id="WP_090409321.1">
    <property type="nucleotide sequence ID" value="NZ_FNDQ01000015.1"/>
</dbReference>
<sequence>MRKILFSVIFSALLLLVGCGKEIKQADFVMVNGYWEIEKAKLPDGAEKDYTVNGTIDYFEVDSLGVGFRQKVMPQFSGEFLTNDVPEQLVILNEGGKTLFSYKTDFSEWKEELVKLNEKELVVKNENNIIYYYKKADPVSVKK</sequence>
<accession>A0A1G8F8T4</accession>
<dbReference type="STRING" id="702745.SAMN05421818_11522"/>
<dbReference type="EMBL" id="FNDQ01000015">
    <property type="protein sequence ID" value="SDH78573.1"/>
    <property type="molecule type" value="Genomic_DNA"/>
</dbReference>
<dbReference type="AlphaFoldDB" id="A0A1G8F8T4"/>
<gene>
    <name evidence="1" type="ORF">SAMN05421818_11522</name>
</gene>
<proteinExistence type="predicted"/>
<dbReference type="PROSITE" id="PS51257">
    <property type="entry name" value="PROKAR_LIPOPROTEIN"/>
    <property type="match status" value="1"/>
</dbReference>